<evidence type="ECO:0008006" key="11">
    <source>
        <dbReference type="Google" id="ProtNLM"/>
    </source>
</evidence>
<dbReference type="SMART" id="SM00456">
    <property type="entry name" value="WW"/>
    <property type="match status" value="1"/>
</dbReference>
<feature type="region of interest" description="Actin-binding" evidence="6">
    <location>
        <begin position="21"/>
        <end position="43"/>
    </location>
</feature>
<dbReference type="InterPro" id="IPR036020">
    <property type="entry name" value="WW_dom_sf"/>
</dbReference>
<dbReference type="PROSITE" id="PS50096">
    <property type="entry name" value="IQ"/>
    <property type="match status" value="1"/>
</dbReference>
<comment type="similarity">
    <text evidence="6">Belongs to the TRAFAC class myosin-kinesin ATPase superfamily. Myosin family.</text>
</comment>
<feature type="region of interest" description="Disordered" evidence="7">
    <location>
        <begin position="235"/>
        <end position="255"/>
    </location>
</feature>
<evidence type="ECO:0000256" key="5">
    <source>
        <dbReference type="ARBA" id="ARBA00023203"/>
    </source>
</evidence>
<dbReference type="GO" id="GO:0051015">
    <property type="term" value="F:actin filament binding"/>
    <property type="evidence" value="ECO:0007669"/>
    <property type="project" value="TreeGrafter"/>
</dbReference>
<proteinExistence type="inferred from homology"/>
<dbReference type="GO" id="GO:0007015">
    <property type="term" value="P:actin filament organization"/>
    <property type="evidence" value="ECO:0007669"/>
    <property type="project" value="TreeGrafter"/>
</dbReference>
<dbReference type="InterPro" id="IPR001202">
    <property type="entry name" value="WW_dom"/>
</dbReference>
<evidence type="ECO:0000256" key="2">
    <source>
        <dbReference type="ARBA" id="ARBA00022840"/>
    </source>
</evidence>
<evidence type="ECO:0000256" key="1">
    <source>
        <dbReference type="ARBA" id="ARBA00022741"/>
    </source>
</evidence>
<feature type="domain" description="WW" evidence="8">
    <location>
        <begin position="527"/>
        <end position="560"/>
    </location>
</feature>
<dbReference type="GO" id="GO:0016020">
    <property type="term" value="C:membrane"/>
    <property type="evidence" value="ECO:0007669"/>
    <property type="project" value="TreeGrafter"/>
</dbReference>
<keyword evidence="4" id="KW-0505">Motor protein</keyword>
<evidence type="ECO:0000256" key="4">
    <source>
        <dbReference type="ARBA" id="ARBA00023175"/>
    </source>
</evidence>
<protein>
    <recommendedName>
        <fullName evidence="11">Myosin motor domain-containing protein</fullName>
    </recommendedName>
</protein>
<dbReference type="PANTHER" id="PTHR13140">
    <property type="entry name" value="MYOSIN"/>
    <property type="match status" value="1"/>
</dbReference>
<keyword evidence="5 6" id="KW-0009">Actin-binding</keyword>
<evidence type="ECO:0000256" key="7">
    <source>
        <dbReference type="SAM" id="MobiDB-lite"/>
    </source>
</evidence>
<dbReference type="InterPro" id="IPR036961">
    <property type="entry name" value="Kinesin_motor_dom_sf"/>
</dbReference>
<keyword evidence="3 6" id="KW-0518">Myosin</keyword>
<dbReference type="GO" id="GO:0005524">
    <property type="term" value="F:ATP binding"/>
    <property type="evidence" value="ECO:0007669"/>
    <property type="project" value="UniProtKB-KW"/>
</dbReference>
<dbReference type="AlphaFoldDB" id="A0A7S4BIM4"/>
<dbReference type="GO" id="GO:0000146">
    <property type="term" value="F:microfilament motor activity"/>
    <property type="evidence" value="ECO:0007669"/>
    <property type="project" value="TreeGrafter"/>
</dbReference>
<evidence type="ECO:0000256" key="6">
    <source>
        <dbReference type="PROSITE-ProRule" id="PRU00782"/>
    </source>
</evidence>
<accession>A0A7S4BIM4</accession>
<dbReference type="Gene3D" id="1.20.5.4820">
    <property type="match status" value="1"/>
</dbReference>
<dbReference type="InterPro" id="IPR027417">
    <property type="entry name" value="P-loop_NTPase"/>
</dbReference>
<dbReference type="PROSITE" id="PS51456">
    <property type="entry name" value="MYOSIN_MOTOR"/>
    <property type="match status" value="1"/>
</dbReference>
<evidence type="ECO:0000313" key="10">
    <source>
        <dbReference type="EMBL" id="CAE0767198.1"/>
    </source>
</evidence>
<feature type="compositionally biased region" description="Low complexity" evidence="7">
    <location>
        <begin position="428"/>
        <end position="442"/>
    </location>
</feature>
<name>A0A7S4BIM4_CHRCT</name>
<comment type="caution">
    <text evidence="6">Lacks conserved residue(s) required for the propagation of feature annotation.</text>
</comment>
<dbReference type="GO" id="GO:0016459">
    <property type="term" value="C:myosin complex"/>
    <property type="evidence" value="ECO:0007669"/>
    <property type="project" value="UniProtKB-KW"/>
</dbReference>
<dbReference type="GO" id="GO:0005737">
    <property type="term" value="C:cytoplasm"/>
    <property type="evidence" value="ECO:0007669"/>
    <property type="project" value="TreeGrafter"/>
</dbReference>
<evidence type="ECO:0000259" key="9">
    <source>
        <dbReference type="PROSITE" id="PS51456"/>
    </source>
</evidence>
<sequence>MRLTRRRGGFRGVVLQFATQLDELLRVVASSQPHFIRCIKPNTFKAAAHFDTDTILRQLRCGGVLEAVRVFASGFPDRMRIGEFVSRFRSAVPVDTISSISSSVEISSADGKASEWERQACVAMLTAFSAKAAEYKLGHSKLFLRAGLLASLNAQRDSALALAVVRCQAGTRGFAARRQSRRELAEARHARLVSEREIARKAEIAELERQQQREREEAEAAAEARRLRAMQEDAALRAKEEARQRQAAERAAQLEAERRERDARFDELQSALESETVAHLKLAESVARLKQELKAAEDESAKLRAEMARERMVTASKDSALRAEVLKWREESGLSKQRERQVAQLAQAKHAQLEAEIGEVRDEASFFRARFQELALANAAESAGRRGRPRSDNLVVNLLDDLGLGGLLGAKPSRPVPALSPAPARLALSSNSSVSASSNRVRTSTKDGRLQLRPKPQTGGSNSPNQQTTNMNFSFLTEPSRSVDEFVSPRLRGGDQKDLLNEYAVYLGLHPQRDASLLWIAEEAAAAPLPSGWSESKDPSGKAYYVHTVTGETTRQHPCDEEFFALVAKSKLDLLHTAKSILPTAGAYNTMQMRSIEQSLSASASEPVRAVVARSFDTSTHSLPIYTFDLEIDEGSSLPCLSAVSSGGLAASFEVSSRLDQSGREYKVQIPSKGKYLMARPGRKGGSEELSAVIFAQPLHGVDTVELVVPHGPTKDGVVQAHTPRGAADGLLARYERGDNTGLLVFIGRIERVRSRGAASPRLLSRLSLPKTASGNLLVRQTNADAVFALEYSEPITPMQAFHVSLALMHWAERAPSHAHG</sequence>
<gene>
    <name evidence="10" type="ORF">PCAR00345_LOCUS19810</name>
</gene>
<keyword evidence="2" id="KW-0067">ATP-binding</keyword>
<dbReference type="SUPFAM" id="SSF52540">
    <property type="entry name" value="P-loop containing nucleoside triphosphate hydrolases"/>
    <property type="match status" value="1"/>
</dbReference>
<organism evidence="10">
    <name type="scientific">Chrysotila carterae</name>
    <name type="common">Marine alga</name>
    <name type="synonym">Syracosphaera carterae</name>
    <dbReference type="NCBI Taxonomy" id="13221"/>
    <lineage>
        <taxon>Eukaryota</taxon>
        <taxon>Haptista</taxon>
        <taxon>Haptophyta</taxon>
        <taxon>Prymnesiophyceae</taxon>
        <taxon>Isochrysidales</taxon>
        <taxon>Isochrysidaceae</taxon>
        <taxon>Chrysotila</taxon>
    </lineage>
</organism>
<reference evidence="10" key="1">
    <citation type="submission" date="2021-01" db="EMBL/GenBank/DDBJ databases">
        <authorList>
            <person name="Corre E."/>
            <person name="Pelletier E."/>
            <person name="Niang G."/>
            <person name="Scheremetjew M."/>
            <person name="Finn R."/>
            <person name="Kale V."/>
            <person name="Holt S."/>
            <person name="Cochrane G."/>
            <person name="Meng A."/>
            <person name="Brown T."/>
            <person name="Cohen L."/>
        </authorList>
    </citation>
    <scope>NUCLEOTIDE SEQUENCE</scope>
    <source>
        <strain evidence="10">CCMP645</strain>
    </source>
</reference>
<dbReference type="PANTHER" id="PTHR13140:SF706">
    <property type="entry name" value="DILUTE CLASS UNCONVENTIONAL MYOSIN, ISOFORM C"/>
    <property type="match status" value="1"/>
</dbReference>
<dbReference type="Gene3D" id="1.20.58.530">
    <property type="match status" value="1"/>
</dbReference>
<dbReference type="Pfam" id="PF00397">
    <property type="entry name" value="WW"/>
    <property type="match status" value="1"/>
</dbReference>
<feature type="compositionally biased region" description="Basic and acidic residues" evidence="7">
    <location>
        <begin position="235"/>
        <end position="248"/>
    </location>
</feature>
<dbReference type="SUPFAM" id="SSF51045">
    <property type="entry name" value="WW domain"/>
    <property type="match status" value="1"/>
</dbReference>
<dbReference type="CDD" id="cd00201">
    <property type="entry name" value="WW"/>
    <property type="match status" value="1"/>
</dbReference>
<keyword evidence="1" id="KW-0547">Nucleotide-binding</keyword>
<evidence type="ECO:0000259" key="8">
    <source>
        <dbReference type="PROSITE" id="PS50020"/>
    </source>
</evidence>
<dbReference type="InterPro" id="IPR001609">
    <property type="entry name" value="Myosin_head_motor_dom-like"/>
</dbReference>
<dbReference type="Gene3D" id="3.30.1470.10">
    <property type="entry name" value="Photosystem I PsaD, reaction center subunit II"/>
    <property type="match status" value="1"/>
</dbReference>
<evidence type="ECO:0000256" key="3">
    <source>
        <dbReference type="ARBA" id="ARBA00023123"/>
    </source>
</evidence>
<feature type="compositionally biased region" description="Polar residues" evidence="7">
    <location>
        <begin position="458"/>
        <end position="471"/>
    </location>
</feature>
<feature type="region of interest" description="Disordered" evidence="7">
    <location>
        <begin position="428"/>
        <end position="471"/>
    </location>
</feature>
<feature type="domain" description="Myosin motor" evidence="9">
    <location>
        <begin position="1"/>
        <end position="157"/>
    </location>
</feature>
<dbReference type="Pfam" id="PF00063">
    <property type="entry name" value="Myosin_head"/>
    <property type="match status" value="1"/>
</dbReference>
<dbReference type="PROSITE" id="PS50020">
    <property type="entry name" value="WW_DOMAIN_2"/>
    <property type="match status" value="1"/>
</dbReference>
<dbReference type="EMBL" id="HBIZ01031072">
    <property type="protein sequence ID" value="CAE0767198.1"/>
    <property type="molecule type" value="Transcribed_RNA"/>
</dbReference>
<dbReference type="Gene3D" id="3.40.850.10">
    <property type="entry name" value="Kinesin motor domain"/>
    <property type="match status" value="1"/>
</dbReference>